<feature type="transmembrane region" description="Helical" evidence="1">
    <location>
        <begin position="225"/>
        <end position="257"/>
    </location>
</feature>
<keyword evidence="1" id="KW-0812">Transmembrane</keyword>
<dbReference type="EMBL" id="CP064782">
    <property type="protein sequence ID" value="QWT50584.1"/>
    <property type="molecule type" value="Genomic_DNA"/>
</dbReference>
<proteinExistence type="predicted"/>
<dbReference type="InterPro" id="IPR007621">
    <property type="entry name" value="TPM_dom"/>
</dbReference>
<dbReference type="AlphaFoldDB" id="A0A975XW76"/>
<evidence type="ECO:0000313" key="3">
    <source>
        <dbReference type="EMBL" id="QWT50584.1"/>
    </source>
</evidence>
<name>A0A975XW76_9RHOO</name>
<dbReference type="RefSeq" id="WP_216132358.1">
    <property type="nucleotide sequence ID" value="NZ_CP064782.1"/>
</dbReference>
<dbReference type="PANTHER" id="PTHR30373:SF2">
    <property type="entry name" value="UPF0603 PROTEIN YGCG"/>
    <property type="match status" value="1"/>
</dbReference>
<evidence type="ECO:0000313" key="4">
    <source>
        <dbReference type="Proteomes" id="UP000683428"/>
    </source>
</evidence>
<protein>
    <submittedName>
        <fullName evidence="3">YgcG family protein</fullName>
    </submittedName>
</protein>
<keyword evidence="4" id="KW-1185">Reference proteome</keyword>
<organism evidence="3 4">
    <name type="scientific">Azospira inquinata</name>
    <dbReference type="NCBI Taxonomy" id="2785627"/>
    <lineage>
        <taxon>Bacteria</taxon>
        <taxon>Pseudomonadati</taxon>
        <taxon>Pseudomonadota</taxon>
        <taxon>Betaproteobacteria</taxon>
        <taxon>Rhodocyclales</taxon>
        <taxon>Rhodocyclaceae</taxon>
        <taxon>Azospira</taxon>
    </lineage>
</organism>
<dbReference type="Proteomes" id="UP000683428">
    <property type="component" value="Chromosome"/>
</dbReference>
<feature type="domain" description="TPM" evidence="2">
    <location>
        <begin position="46"/>
        <end position="168"/>
    </location>
</feature>
<keyword evidence="1" id="KW-0472">Membrane</keyword>
<evidence type="ECO:0000259" key="2">
    <source>
        <dbReference type="Pfam" id="PF04536"/>
    </source>
</evidence>
<accession>A0A975XW76</accession>
<dbReference type="KEGG" id="aiq:Azoinq_14585"/>
<gene>
    <name evidence="3" type="ORF">Azoinq_14585</name>
</gene>
<reference evidence="3" key="1">
    <citation type="submission" date="2020-11" db="EMBL/GenBank/DDBJ databases">
        <title>Azospira inquinata sp. nov.</title>
        <authorList>
            <person name="Moe W.M."/>
            <person name="Mikes M.C."/>
        </authorList>
    </citation>
    <scope>NUCLEOTIDE SEQUENCE</scope>
    <source>
        <strain evidence="3">Azo-3</strain>
    </source>
</reference>
<dbReference type="PANTHER" id="PTHR30373">
    <property type="entry name" value="UPF0603 PROTEIN YGCG"/>
    <property type="match status" value="1"/>
</dbReference>
<keyword evidence="1" id="KW-1133">Transmembrane helix</keyword>
<evidence type="ECO:0000256" key="1">
    <source>
        <dbReference type="SAM" id="Phobius"/>
    </source>
</evidence>
<dbReference type="Pfam" id="PF04536">
    <property type="entry name" value="TPM_phosphatase"/>
    <property type="match status" value="1"/>
</dbReference>
<sequence length="293" mass="29970">MESRLGGYGERWGRWLAFLLLVGCLALSALARADTLVPIPPLQGRVTDLTGTLSPATREALTRQLADLEQAKGAQVAVLLVPTVGPESIEQYSLRVAEAWKLGRRGVDDGVLLLVAKNDQRARIEVGYGLEGAITDAQAKGIIEDRMFPLFRQGNFNAGVEAGVSALVSLIQGEALPPPAQKAGAGKDYSWNDLFISAVMLALVGGGLLRALFGRLVAGLVCGGLMGLLAGLGGLGWLAALGLGILVFFLVLLGGFFPGGGWGGPGRGGSGWGGGGFSGGGGSFGGGGASGRW</sequence>